<keyword evidence="5" id="KW-0493">Microtubule</keyword>
<keyword evidence="11" id="KW-1185">Reference proteome</keyword>
<sequence>MNSMEEAREELEDFQISSRELERELEIQLGQLEKQNEALILSNEKLISERDQLRERLDSGQNTANSELTKLQEELTRYKNEKEQQQRYIREMEQRNDDLERANRATVVSLEAFELQLNEAIEHNAILENELDEKRDLIVTVQRLKDETRDGTLFLRLLKTLRSAFPFLRLIRSPARISRHSEATGKPFRKSFQWSPYRCFRSIQTFNRNHGPNRTIFRTRTVAHPIHSDRRS</sequence>
<feature type="coiled-coil region" evidence="8">
    <location>
        <begin position="4"/>
        <end position="147"/>
    </location>
</feature>
<dbReference type="EMBL" id="DF143257">
    <property type="protein sequence ID" value="GAA52218.1"/>
    <property type="molecule type" value="Genomic_DNA"/>
</dbReference>
<keyword evidence="10" id="KW-0675">Receptor</keyword>
<dbReference type="GO" id="GO:0007020">
    <property type="term" value="P:microtubule nucleation"/>
    <property type="evidence" value="ECO:0007669"/>
    <property type="project" value="TreeGrafter"/>
</dbReference>
<comment type="similarity">
    <text evidence="3">Belongs to the nudE family.</text>
</comment>
<proteinExistence type="inferred from homology"/>
<evidence type="ECO:0000313" key="10">
    <source>
        <dbReference type="EMBL" id="GAA52218.1"/>
    </source>
</evidence>
<dbReference type="GO" id="GO:0051642">
    <property type="term" value="P:centrosome localization"/>
    <property type="evidence" value="ECO:0007669"/>
    <property type="project" value="TreeGrafter"/>
</dbReference>
<dbReference type="GO" id="GO:0005819">
    <property type="term" value="C:spindle"/>
    <property type="evidence" value="ECO:0007669"/>
    <property type="project" value="UniProtKB-SubCell"/>
</dbReference>
<organism evidence="10 11">
    <name type="scientific">Clonorchis sinensis</name>
    <name type="common">Chinese liver fluke</name>
    <dbReference type="NCBI Taxonomy" id="79923"/>
    <lineage>
        <taxon>Eukaryota</taxon>
        <taxon>Metazoa</taxon>
        <taxon>Spiralia</taxon>
        <taxon>Lophotrochozoa</taxon>
        <taxon>Platyhelminthes</taxon>
        <taxon>Trematoda</taxon>
        <taxon>Digenea</taxon>
        <taxon>Opisthorchiida</taxon>
        <taxon>Opisthorchiata</taxon>
        <taxon>Opisthorchiidae</taxon>
        <taxon>Clonorchis</taxon>
    </lineage>
</organism>
<dbReference type="PANTHER" id="PTHR10921">
    <property type="entry name" value="NUCLEAR DISTRIBUTION PROTEIN NUDE HOMOLOG 1"/>
    <property type="match status" value="1"/>
</dbReference>
<comment type="subcellular location">
    <subcellularLocation>
        <location evidence="2">Cytoplasm</location>
        <location evidence="2">Cytoskeleton</location>
        <location evidence="2">Microtubule organizing center</location>
        <location evidence="2">Centrosome</location>
    </subcellularLocation>
    <subcellularLocation>
        <location evidence="1">Cytoplasm</location>
        <location evidence="1">Cytoskeleton</location>
        <location evidence="1">Spindle</location>
    </subcellularLocation>
</comment>
<dbReference type="GO" id="GO:0005813">
    <property type="term" value="C:centrosome"/>
    <property type="evidence" value="ECO:0007669"/>
    <property type="project" value="UniProtKB-SubCell"/>
</dbReference>
<dbReference type="GO" id="GO:0000776">
    <property type="term" value="C:kinetochore"/>
    <property type="evidence" value="ECO:0007669"/>
    <property type="project" value="TreeGrafter"/>
</dbReference>
<evidence type="ECO:0000256" key="5">
    <source>
        <dbReference type="ARBA" id="ARBA00022701"/>
    </source>
</evidence>
<dbReference type="GO" id="GO:0008017">
    <property type="term" value="F:microtubule binding"/>
    <property type="evidence" value="ECO:0007669"/>
    <property type="project" value="InterPro"/>
</dbReference>
<dbReference type="GO" id="GO:0005871">
    <property type="term" value="C:kinesin complex"/>
    <property type="evidence" value="ECO:0007669"/>
    <property type="project" value="TreeGrafter"/>
</dbReference>
<dbReference type="Pfam" id="PF04880">
    <property type="entry name" value="NUDE_C"/>
    <property type="match status" value="1"/>
</dbReference>
<evidence type="ECO:0000256" key="8">
    <source>
        <dbReference type="SAM" id="Coils"/>
    </source>
</evidence>
<dbReference type="Gene3D" id="6.10.250.1080">
    <property type="match status" value="1"/>
</dbReference>
<dbReference type="GO" id="GO:0000132">
    <property type="term" value="P:establishment of mitotic spindle orientation"/>
    <property type="evidence" value="ECO:0007669"/>
    <property type="project" value="TreeGrafter"/>
</dbReference>
<evidence type="ECO:0000256" key="7">
    <source>
        <dbReference type="ARBA" id="ARBA00023212"/>
    </source>
</evidence>
<evidence type="ECO:0000256" key="4">
    <source>
        <dbReference type="ARBA" id="ARBA00022490"/>
    </source>
</evidence>
<dbReference type="InterPro" id="IPR006964">
    <property type="entry name" value="NUDE_dom"/>
</dbReference>
<evidence type="ECO:0000256" key="2">
    <source>
        <dbReference type="ARBA" id="ARBA00004300"/>
    </source>
</evidence>
<keyword evidence="7" id="KW-0206">Cytoskeleton</keyword>
<dbReference type="GO" id="GO:0047496">
    <property type="term" value="P:vesicle transport along microtubule"/>
    <property type="evidence" value="ECO:0007669"/>
    <property type="project" value="TreeGrafter"/>
</dbReference>
<keyword evidence="4" id="KW-0963">Cytoplasm</keyword>
<gene>
    <name evidence="10" type="ORF">CLF_107622</name>
</gene>
<evidence type="ECO:0000313" key="11">
    <source>
        <dbReference type="Proteomes" id="UP000008909"/>
    </source>
</evidence>
<evidence type="ECO:0000256" key="1">
    <source>
        <dbReference type="ARBA" id="ARBA00004186"/>
    </source>
</evidence>
<keyword evidence="6 8" id="KW-0175">Coiled coil</keyword>
<reference evidence="10" key="1">
    <citation type="journal article" date="2011" name="Genome Biol.">
        <title>The draft genome of the carcinogenic human liver fluke Clonorchis sinensis.</title>
        <authorList>
            <person name="Wang X."/>
            <person name="Chen W."/>
            <person name="Huang Y."/>
            <person name="Sun J."/>
            <person name="Men J."/>
            <person name="Liu H."/>
            <person name="Luo F."/>
            <person name="Guo L."/>
            <person name="Lv X."/>
            <person name="Deng C."/>
            <person name="Zhou C."/>
            <person name="Fan Y."/>
            <person name="Li X."/>
            <person name="Huang L."/>
            <person name="Hu Y."/>
            <person name="Liang C."/>
            <person name="Hu X."/>
            <person name="Xu J."/>
            <person name="Yu X."/>
        </authorList>
    </citation>
    <scope>NUCLEOTIDE SEQUENCE [LARGE SCALE GENOMIC DNA]</scope>
    <source>
        <strain evidence="10">Henan</strain>
    </source>
</reference>
<dbReference type="GO" id="GO:0007059">
    <property type="term" value="P:chromosome segregation"/>
    <property type="evidence" value="ECO:0007669"/>
    <property type="project" value="TreeGrafter"/>
</dbReference>
<dbReference type="AlphaFoldDB" id="G7YGY5"/>
<evidence type="ECO:0000259" key="9">
    <source>
        <dbReference type="Pfam" id="PF04880"/>
    </source>
</evidence>
<dbReference type="InterPro" id="IPR033494">
    <property type="entry name" value="NUDE"/>
</dbReference>
<evidence type="ECO:0000256" key="6">
    <source>
        <dbReference type="ARBA" id="ARBA00023054"/>
    </source>
</evidence>
<feature type="domain" description="NUDE" evidence="9">
    <location>
        <begin position="109"/>
        <end position="150"/>
    </location>
</feature>
<accession>G7YGY5</accession>
<reference key="2">
    <citation type="submission" date="2011-10" db="EMBL/GenBank/DDBJ databases">
        <title>The genome and transcriptome sequence of Clonorchis sinensis provide insights into the carcinogenic liver fluke.</title>
        <authorList>
            <person name="Wang X."/>
            <person name="Huang Y."/>
            <person name="Chen W."/>
            <person name="Liu H."/>
            <person name="Guo L."/>
            <person name="Chen Y."/>
            <person name="Luo F."/>
            <person name="Zhou W."/>
            <person name="Sun J."/>
            <person name="Mao Q."/>
            <person name="Liang P."/>
            <person name="Zhou C."/>
            <person name="Tian Y."/>
            <person name="Men J."/>
            <person name="Lv X."/>
            <person name="Huang L."/>
            <person name="Zhou J."/>
            <person name="Hu Y."/>
            <person name="Li R."/>
            <person name="Zhang F."/>
            <person name="Lei H."/>
            <person name="Li X."/>
            <person name="Hu X."/>
            <person name="Liang C."/>
            <person name="Xu J."/>
            <person name="Wu Z."/>
            <person name="Yu X."/>
        </authorList>
    </citation>
    <scope>NUCLEOTIDE SEQUENCE</scope>
    <source>
        <strain>Henan</strain>
    </source>
</reference>
<dbReference type="PANTHER" id="PTHR10921:SF1">
    <property type="entry name" value="NUCLEAR DISTRIBUTION PROTEIN NUDE HOMOLOG"/>
    <property type="match status" value="1"/>
</dbReference>
<evidence type="ECO:0000256" key="3">
    <source>
        <dbReference type="ARBA" id="ARBA00007429"/>
    </source>
</evidence>
<dbReference type="Proteomes" id="UP000008909">
    <property type="component" value="Unassembled WGS sequence"/>
</dbReference>
<dbReference type="GO" id="GO:0007100">
    <property type="term" value="P:mitotic centrosome separation"/>
    <property type="evidence" value="ECO:0007669"/>
    <property type="project" value="TreeGrafter"/>
</dbReference>
<name>G7YGY5_CLOSI</name>
<protein>
    <submittedName>
        <fullName evidence="10">Mannose receptor C type</fullName>
    </submittedName>
</protein>
<dbReference type="GO" id="GO:0005874">
    <property type="term" value="C:microtubule"/>
    <property type="evidence" value="ECO:0007669"/>
    <property type="project" value="UniProtKB-KW"/>
</dbReference>